<protein>
    <submittedName>
        <fullName evidence="1">Uncharacterized protein</fullName>
    </submittedName>
</protein>
<accession>A0A382VQS1</accession>
<organism evidence="1">
    <name type="scientific">marine metagenome</name>
    <dbReference type="NCBI Taxonomy" id="408172"/>
    <lineage>
        <taxon>unclassified sequences</taxon>
        <taxon>metagenomes</taxon>
        <taxon>ecological metagenomes</taxon>
    </lineage>
</organism>
<name>A0A382VQS1_9ZZZZ</name>
<dbReference type="AlphaFoldDB" id="A0A382VQS1"/>
<gene>
    <name evidence="1" type="ORF">METZ01_LOCUS401790</name>
</gene>
<proteinExistence type="predicted"/>
<sequence>MIPEDVLKTEYHIHNLDELALKLHAYINVFFDYDGAAFVVKL</sequence>
<reference evidence="1" key="1">
    <citation type="submission" date="2018-05" db="EMBL/GenBank/DDBJ databases">
        <authorList>
            <person name="Lanie J.A."/>
            <person name="Ng W.-L."/>
            <person name="Kazmierczak K.M."/>
            <person name="Andrzejewski T.M."/>
            <person name="Davidsen T.M."/>
            <person name="Wayne K.J."/>
            <person name="Tettelin H."/>
            <person name="Glass J.I."/>
            <person name="Rusch D."/>
            <person name="Podicherti R."/>
            <person name="Tsui H.-C.T."/>
            <person name="Winkler M.E."/>
        </authorList>
    </citation>
    <scope>NUCLEOTIDE SEQUENCE</scope>
</reference>
<dbReference type="EMBL" id="UINC01153941">
    <property type="protein sequence ID" value="SVD48936.1"/>
    <property type="molecule type" value="Genomic_DNA"/>
</dbReference>
<evidence type="ECO:0000313" key="1">
    <source>
        <dbReference type="EMBL" id="SVD48936.1"/>
    </source>
</evidence>